<comment type="caution">
    <text evidence="4">The sequence shown here is derived from an EMBL/GenBank/DDBJ whole genome shotgun (WGS) entry which is preliminary data.</text>
</comment>
<reference evidence="5" key="1">
    <citation type="journal article" date="2019" name="Int. J. Syst. Evol. Microbiol.">
        <title>The Global Catalogue of Microorganisms (GCM) 10K type strain sequencing project: providing services to taxonomists for standard genome sequencing and annotation.</title>
        <authorList>
            <consortium name="The Broad Institute Genomics Platform"/>
            <consortium name="The Broad Institute Genome Sequencing Center for Infectious Disease"/>
            <person name="Wu L."/>
            <person name="Ma J."/>
        </authorList>
    </citation>
    <scope>NUCLEOTIDE SEQUENCE [LARGE SCALE GENOMIC DNA]</scope>
    <source>
        <strain evidence="5">JCM 17561</strain>
    </source>
</reference>
<dbReference type="Proteomes" id="UP001501627">
    <property type="component" value="Unassembled WGS sequence"/>
</dbReference>
<dbReference type="PANTHER" id="PTHR43208">
    <property type="entry name" value="ABC TRANSPORTER SUBSTRATE-BINDING PROTEIN"/>
    <property type="match status" value="1"/>
</dbReference>
<evidence type="ECO:0000256" key="2">
    <source>
        <dbReference type="SAM" id="SignalP"/>
    </source>
</evidence>
<protein>
    <submittedName>
        <fullName evidence="4">BMP family ABC transporter substrate-binding protein</fullName>
    </submittedName>
</protein>
<feature type="signal peptide" evidence="2">
    <location>
        <begin position="1"/>
        <end position="26"/>
    </location>
</feature>
<evidence type="ECO:0000313" key="5">
    <source>
        <dbReference type="Proteomes" id="UP001501627"/>
    </source>
</evidence>
<dbReference type="EMBL" id="BAABBP010000001">
    <property type="protein sequence ID" value="GAA3980993.1"/>
    <property type="molecule type" value="Genomic_DNA"/>
</dbReference>
<accession>A0ABP7QEX5</accession>
<dbReference type="InterPro" id="IPR006311">
    <property type="entry name" value="TAT_signal"/>
</dbReference>
<dbReference type="Pfam" id="PF02608">
    <property type="entry name" value="Bmp"/>
    <property type="match status" value="1"/>
</dbReference>
<dbReference type="InterPro" id="IPR003760">
    <property type="entry name" value="PnrA-like"/>
</dbReference>
<organism evidence="4 5">
    <name type="scientific">Comamonas faecalis</name>
    <dbReference type="NCBI Taxonomy" id="1387849"/>
    <lineage>
        <taxon>Bacteria</taxon>
        <taxon>Pseudomonadati</taxon>
        <taxon>Pseudomonadota</taxon>
        <taxon>Betaproteobacteria</taxon>
        <taxon>Burkholderiales</taxon>
        <taxon>Comamonadaceae</taxon>
        <taxon>Comamonas</taxon>
    </lineage>
</organism>
<feature type="chain" id="PRO_5045274459" evidence="2">
    <location>
        <begin position="27"/>
        <end position="364"/>
    </location>
</feature>
<evidence type="ECO:0000256" key="1">
    <source>
        <dbReference type="ARBA" id="ARBA00022729"/>
    </source>
</evidence>
<name>A0ABP7QEX5_9BURK</name>
<dbReference type="InterPro" id="IPR052910">
    <property type="entry name" value="ABC-Purine-Binding"/>
</dbReference>
<dbReference type="CDD" id="cd19963">
    <property type="entry name" value="PBP1_BMP-like"/>
    <property type="match status" value="1"/>
</dbReference>
<dbReference type="Gene3D" id="3.40.50.2300">
    <property type="match status" value="2"/>
</dbReference>
<keyword evidence="5" id="KW-1185">Reference proteome</keyword>
<evidence type="ECO:0000259" key="3">
    <source>
        <dbReference type="Pfam" id="PF02608"/>
    </source>
</evidence>
<feature type="domain" description="ABC transporter substrate-binding protein PnrA-like" evidence="3">
    <location>
        <begin position="33"/>
        <end position="301"/>
    </location>
</feature>
<dbReference type="RefSeq" id="WP_103043577.1">
    <property type="nucleotide sequence ID" value="NZ_BAABBP010000001.1"/>
</dbReference>
<evidence type="ECO:0000313" key="4">
    <source>
        <dbReference type="EMBL" id="GAA3980993.1"/>
    </source>
</evidence>
<dbReference type="PROSITE" id="PS51318">
    <property type="entry name" value="TAT"/>
    <property type="match status" value="1"/>
</dbReference>
<sequence>MIDLNKRQMLQLAAASAAGLALPSYAAGGKPLKVGWIYVGPVGDGGWTFAHDNGRKAVEKMFGDRVQTVFVENVPEGPDAERVARDLVKQGCGLIFGTSFGFMNPMLKVAKDNPKVMFEHCTGYKTAKNLRTYEARNYEGAYLAGLIAGSVSKTGKLGHVATVPIPEVLRNLNSFALGARAVNPKATLQVVWLNEWHNPPKEVEAATTLINAGADVLFQNTDSSAVLKTAESMGKHAFGWNSPMASYGPKAHLGSSIIDWAPYYTHAVGQALDGGWKVGPNQWWGVKEGAIDLIDVPDSVPADARARVEKAKAGLKDGSFSIWTGPVKDNQGKEVLTGGKVADDDFLKAIQFYVEGVEGKVPGK</sequence>
<dbReference type="PANTHER" id="PTHR43208:SF1">
    <property type="entry name" value="ABC TRANSPORTER SUBSTRATE-BINDING PROTEIN"/>
    <property type="match status" value="1"/>
</dbReference>
<gene>
    <name evidence="4" type="ORF">GCM10022279_00790</name>
</gene>
<keyword evidence="1 2" id="KW-0732">Signal</keyword>
<proteinExistence type="predicted"/>